<accession>A0A1M7IFG0</accession>
<dbReference type="InterPro" id="IPR036684">
    <property type="entry name" value="Ca_lectin_sf"/>
</dbReference>
<dbReference type="Proteomes" id="UP000184394">
    <property type="component" value="Unassembled WGS sequence"/>
</dbReference>
<proteinExistence type="predicted"/>
<reference evidence="1 2" key="1">
    <citation type="submission" date="2016-11" db="EMBL/GenBank/DDBJ databases">
        <authorList>
            <person name="Jaros S."/>
            <person name="Januszkiewicz K."/>
            <person name="Wedrychowicz H."/>
        </authorList>
    </citation>
    <scope>NUCLEOTIDE SEQUENCE [LARGE SCALE GENOMIC DNA]</scope>
    <source>
        <strain evidence="1 2">Y1</strain>
    </source>
</reference>
<evidence type="ECO:0000313" key="2">
    <source>
        <dbReference type="Proteomes" id="UP000184394"/>
    </source>
</evidence>
<gene>
    <name evidence="1" type="ORF">SAMN04487860_10483</name>
</gene>
<protein>
    <submittedName>
        <fullName evidence="1">Uncharacterized protein</fullName>
    </submittedName>
</protein>
<dbReference type="AlphaFoldDB" id="A0A1M7IFG0"/>
<organism evidence="1 2">
    <name type="scientific">Ruminococcus flavefaciens</name>
    <dbReference type="NCBI Taxonomy" id="1265"/>
    <lineage>
        <taxon>Bacteria</taxon>
        <taxon>Bacillati</taxon>
        <taxon>Bacillota</taxon>
        <taxon>Clostridia</taxon>
        <taxon>Eubacteriales</taxon>
        <taxon>Oscillospiraceae</taxon>
        <taxon>Ruminococcus</taxon>
    </lineage>
</organism>
<dbReference type="OrthoDB" id="1099027at2"/>
<dbReference type="RefSeq" id="WP_072949663.1">
    <property type="nucleotide sequence ID" value="NZ_FRCT01000004.1"/>
</dbReference>
<evidence type="ECO:0000313" key="1">
    <source>
        <dbReference type="EMBL" id="SHM39405.1"/>
    </source>
</evidence>
<dbReference type="EMBL" id="FRCT01000004">
    <property type="protein sequence ID" value="SHM39405.1"/>
    <property type="molecule type" value="Genomic_DNA"/>
</dbReference>
<dbReference type="Gene3D" id="2.60.120.400">
    <property type="entry name" value="Calcium-mediated lectin"/>
    <property type="match status" value="1"/>
</dbReference>
<sequence length="128" mass="13983">MSKSITIQIQSFPAGWFVSWNATSQCYNTGTVQIKSGGAVLQTLEKNNHSTSLQQLGCGCCLIPSQNMEIVITVDEDDKELDQRLMSSSILGKKGQTVGTVIGICVEDGYDEDYNDFFICLSGWASKD</sequence>
<name>A0A1M7IFG0_RUMFL</name>